<dbReference type="PANTHER" id="PTHR11941:SF158">
    <property type="entry name" value="ENOYL-COA HYDRATASE (AFU_ORTHOLOGUE AFUA_2G10650)"/>
    <property type="match status" value="1"/>
</dbReference>
<dbReference type="InterPro" id="IPR029045">
    <property type="entry name" value="ClpP/crotonase-like_dom_sf"/>
</dbReference>
<dbReference type="OrthoDB" id="2139957at2759"/>
<dbReference type="InterPro" id="IPR018376">
    <property type="entry name" value="Enoyl-CoA_hyd/isom_CS"/>
</dbReference>
<evidence type="ECO:0000313" key="3">
    <source>
        <dbReference type="EMBL" id="KAH6659076.1"/>
    </source>
</evidence>
<dbReference type="AlphaFoldDB" id="A0A9P8UW04"/>
<dbReference type="CDD" id="cd06558">
    <property type="entry name" value="crotonase-like"/>
    <property type="match status" value="1"/>
</dbReference>
<dbReference type="SUPFAM" id="SSF52096">
    <property type="entry name" value="ClpP/crotonase"/>
    <property type="match status" value="1"/>
</dbReference>
<dbReference type="GO" id="GO:0005739">
    <property type="term" value="C:mitochondrion"/>
    <property type="evidence" value="ECO:0007669"/>
    <property type="project" value="TreeGrafter"/>
</dbReference>
<evidence type="ECO:0000256" key="1">
    <source>
        <dbReference type="ARBA" id="ARBA00005254"/>
    </source>
</evidence>
<dbReference type="GeneID" id="70130080"/>
<dbReference type="RefSeq" id="XP_045963207.1">
    <property type="nucleotide sequence ID" value="XM_046101188.1"/>
</dbReference>
<proteinExistence type="inferred from homology"/>
<sequence length="180" mass="19368">MSNRGGLKPIVAAVNGVCFGGGMEMAINCDMVVASEGARFALPEVTIGVIALAGALPRLVRTVGKQRAAEMALAGGRYTAAEMREWGLVNEVVPDGDAGQRTRVLSKALEWAARIAGNSPDAVIVSREGLKLGWEGFDAEKAVDVHMKGWYARIDKGENMKEGVRSFVERRKPKWVNSKL</sequence>
<dbReference type="Gene3D" id="3.90.226.10">
    <property type="entry name" value="2-enoyl-CoA Hydratase, Chain A, domain 1"/>
    <property type="match status" value="1"/>
</dbReference>
<evidence type="ECO:0000256" key="2">
    <source>
        <dbReference type="RuleBase" id="RU003707"/>
    </source>
</evidence>
<comment type="similarity">
    <text evidence="1 2">Belongs to the enoyl-CoA hydratase/isomerase family.</text>
</comment>
<dbReference type="PANTHER" id="PTHR11941">
    <property type="entry name" value="ENOYL-COA HYDRATASE-RELATED"/>
    <property type="match status" value="1"/>
</dbReference>
<reference evidence="3" key="1">
    <citation type="journal article" date="2021" name="Nat. Commun.">
        <title>Genetic determinants of endophytism in the Arabidopsis root mycobiome.</title>
        <authorList>
            <person name="Mesny F."/>
            <person name="Miyauchi S."/>
            <person name="Thiergart T."/>
            <person name="Pickel B."/>
            <person name="Atanasova L."/>
            <person name="Karlsson M."/>
            <person name="Huettel B."/>
            <person name="Barry K.W."/>
            <person name="Haridas S."/>
            <person name="Chen C."/>
            <person name="Bauer D."/>
            <person name="Andreopoulos W."/>
            <person name="Pangilinan J."/>
            <person name="LaButti K."/>
            <person name="Riley R."/>
            <person name="Lipzen A."/>
            <person name="Clum A."/>
            <person name="Drula E."/>
            <person name="Henrissat B."/>
            <person name="Kohler A."/>
            <person name="Grigoriev I.V."/>
            <person name="Martin F.M."/>
            <person name="Hacquard S."/>
        </authorList>
    </citation>
    <scope>NUCLEOTIDE SEQUENCE</scope>
    <source>
        <strain evidence="3">MPI-SDFR-AT-0073</strain>
    </source>
</reference>
<protein>
    <submittedName>
        <fullName evidence="3">Enoyl-CoA hydratase</fullName>
    </submittedName>
</protein>
<dbReference type="PROSITE" id="PS00166">
    <property type="entry name" value="ENOYL_COA_HYDRATASE"/>
    <property type="match status" value="1"/>
</dbReference>
<organism evidence="3 4">
    <name type="scientific">Truncatella angustata</name>
    <dbReference type="NCBI Taxonomy" id="152316"/>
    <lineage>
        <taxon>Eukaryota</taxon>
        <taxon>Fungi</taxon>
        <taxon>Dikarya</taxon>
        <taxon>Ascomycota</taxon>
        <taxon>Pezizomycotina</taxon>
        <taxon>Sordariomycetes</taxon>
        <taxon>Xylariomycetidae</taxon>
        <taxon>Amphisphaeriales</taxon>
        <taxon>Sporocadaceae</taxon>
        <taxon>Truncatella</taxon>
    </lineage>
</organism>
<dbReference type="Proteomes" id="UP000758603">
    <property type="component" value="Unassembled WGS sequence"/>
</dbReference>
<evidence type="ECO:0000313" key="4">
    <source>
        <dbReference type="Proteomes" id="UP000758603"/>
    </source>
</evidence>
<dbReference type="GO" id="GO:0003824">
    <property type="term" value="F:catalytic activity"/>
    <property type="evidence" value="ECO:0007669"/>
    <property type="project" value="InterPro"/>
</dbReference>
<keyword evidence="4" id="KW-1185">Reference proteome</keyword>
<name>A0A9P8UW04_9PEZI</name>
<dbReference type="GO" id="GO:0006635">
    <property type="term" value="P:fatty acid beta-oxidation"/>
    <property type="evidence" value="ECO:0007669"/>
    <property type="project" value="TreeGrafter"/>
</dbReference>
<gene>
    <name evidence="3" type="ORF">BKA67DRAFT_543496</name>
</gene>
<dbReference type="Pfam" id="PF00378">
    <property type="entry name" value="ECH_1"/>
    <property type="match status" value="1"/>
</dbReference>
<comment type="caution">
    <text evidence="3">The sequence shown here is derived from an EMBL/GenBank/DDBJ whole genome shotgun (WGS) entry which is preliminary data.</text>
</comment>
<accession>A0A9P8UW04</accession>
<dbReference type="InterPro" id="IPR001753">
    <property type="entry name" value="Enoyl-CoA_hydra/iso"/>
</dbReference>
<dbReference type="EMBL" id="JAGPXC010000001">
    <property type="protein sequence ID" value="KAH6659076.1"/>
    <property type="molecule type" value="Genomic_DNA"/>
</dbReference>